<protein>
    <submittedName>
        <fullName evidence="1">Uncharacterized protein</fullName>
    </submittedName>
</protein>
<organism evidence="1">
    <name type="scientific">Rhizophora mucronata</name>
    <name type="common">Asiatic mangrove</name>
    <dbReference type="NCBI Taxonomy" id="61149"/>
    <lineage>
        <taxon>Eukaryota</taxon>
        <taxon>Viridiplantae</taxon>
        <taxon>Streptophyta</taxon>
        <taxon>Embryophyta</taxon>
        <taxon>Tracheophyta</taxon>
        <taxon>Spermatophyta</taxon>
        <taxon>Magnoliopsida</taxon>
        <taxon>eudicotyledons</taxon>
        <taxon>Gunneridae</taxon>
        <taxon>Pentapetalae</taxon>
        <taxon>rosids</taxon>
        <taxon>fabids</taxon>
        <taxon>Malpighiales</taxon>
        <taxon>Rhizophoraceae</taxon>
        <taxon>Rhizophora</taxon>
    </lineage>
</organism>
<sequence length="40" mass="4801">MLPDRTKPVGRLREMPLQLALQPWYIYMCVYDFSLDVDLI</sequence>
<reference evidence="1" key="1">
    <citation type="submission" date="2018-02" db="EMBL/GenBank/DDBJ databases">
        <title>Rhizophora mucronata_Transcriptome.</title>
        <authorList>
            <person name="Meera S.P."/>
            <person name="Sreeshan A."/>
            <person name="Augustine A."/>
        </authorList>
    </citation>
    <scope>NUCLEOTIDE SEQUENCE</scope>
    <source>
        <tissue evidence="1">Leaf</tissue>
    </source>
</reference>
<dbReference type="EMBL" id="GGEC01091637">
    <property type="protein sequence ID" value="MBX72121.1"/>
    <property type="molecule type" value="Transcribed_RNA"/>
</dbReference>
<evidence type="ECO:0000313" key="1">
    <source>
        <dbReference type="EMBL" id="MBX72121.1"/>
    </source>
</evidence>
<accession>A0A2P2QYX7</accession>
<proteinExistence type="predicted"/>
<name>A0A2P2QYX7_RHIMU</name>
<dbReference type="AlphaFoldDB" id="A0A2P2QYX7"/>